<dbReference type="EMBL" id="BK016132">
    <property type="protein sequence ID" value="DAF97344.1"/>
    <property type="molecule type" value="Genomic_DNA"/>
</dbReference>
<accession>A0A8S5US63</accession>
<evidence type="ECO:0000313" key="1">
    <source>
        <dbReference type="EMBL" id="DAF97344.1"/>
    </source>
</evidence>
<protein>
    <submittedName>
        <fullName evidence="1">Uncharacterized protein</fullName>
    </submittedName>
</protein>
<proteinExistence type="predicted"/>
<name>A0A8S5US63_9CAUD</name>
<sequence length="106" mass="12231">MAKTVKSETSIPDSLHNYWRKGYKGPNNEWTCFGDFYYWALDHGYGVGSWIVTKDKRKPIGPDNCVIKNQYVQKDLLESIINYDKACAKLWKALGLDDPREADRAI</sequence>
<reference evidence="1" key="1">
    <citation type="journal article" date="2021" name="Proc. Natl. Acad. Sci. U.S.A.">
        <title>A Catalog of Tens of Thousands of Viruses from Human Metagenomes Reveals Hidden Associations with Chronic Diseases.</title>
        <authorList>
            <person name="Tisza M.J."/>
            <person name="Buck C.B."/>
        </authorList>
    </citation>
    <scope>NUCLEOTIDE SEQUENCE</scope>
    <source>
        <strain evidence="1">CtGgs6</strain>
    </source>
</reference>
<organism evidence="1">
    <name type="scientific">Myoviridae sp. ctGgs6</name>
    <dbReference type="NCBI Taxonomy" id="2825072"/>
    <lineage>
        <taxon>Viruses</taxon>
        <taxon>Duplodnaviria</taxon>
        <taxon>Heunggongvirae</taxon>
        <taxon>Uroviricota</taxon>
        <taxon>Caudoviricetes</taxon>
    </lineage>
</organism>